<dbReference type="SUPFAM" id="SSF55486">
    <property type="entry name" value="Metalloproteases ('zincins'), catalytic domain"/>
    <property type="match status" value="1"/>
</dbReference>
<dbReference type="Gene3D" id="1.10.390.10">
    <property type="entry name" value="Neutral Protease Domain 2"/>
    <property type="match status" value="1"/>
</dbReference>
<dbReference type="GO" id="GO:0005615">
    <property type="term" value="C:extracellular space"/>
    <property type="evidence" value="ECO:0007669"/>
    <property type="project" value="TreeGrafter"/>
</dbReference>
<dbReference type="EMBL" id="VTPC01062372">
    <property type="protein sequence ID" value="KAF2889802.1"/>
    <property type="molecule type" value="Genomic_DNA"/>
</dbReference>
<reference evidence="2" key="1">
    <citation type="submission" date="2019-08" db="EMBL/GenBank/DDBJ databases">
        <title>The genome of the North American firefly Photinus pyralis.</title>
        <authorList>
            <consortium name="Photinus pyralis genome working group"/>
            <person name="Fallon T.R."/>
            <person name="Sander Lower S.E."/>
            <person name="Weng J.-K."/>
        </authorList>
    </citation>
    <scope>NUCLEOTIDE SEQUENCE</scope>
    <source>
        <strain evidence="2">TRF0915ILg1</strain>
        <tissue evidence="2">Whole body</tissue>
    </source>
</reference>
<feature type="domain" description="Peptidase M1 membrane alanine aminopeptidase" evidence="1">
    <location>
        <begin position="10"/>
        <end position="102"/>
    </location>
</feature>
<dbReference type="OrthoDB" id="10031169at2759"/>
<proteinExistence type="predicted"/>
<evidence type="ECO:0000313" key="3">
    <source>
        <dbReference type="Proteomes" id="UP000801492"/>
    </source>
</evidence>
<gene>
    <name evidence="2" type="ORF">ILUMI_16371</name>
</gene>
<dbReference type="GO" id="GO:0005737">
    <property type="term" value="C:cytoplasm"/>
    <property type="evidence" value="ECO:0007669"/>
    <property type="project" value="TreeGrafter"/>
</dbReference>
<evidence type="ECO:0000259" key="1">
    <source>
        <dbReference type="Pfam" id="PF01433"/>
    </source>
</evidence>
<dbReference type="GO" id="GO:0042277">
    <property type="term" value="F:peptide binding"/>
    <property type="evidence" value="ECO:0007669"/>
    <property type="project" value="TreeGrafter"/>
</dbReference>
<sequence length="205" mass="24468">ALLVQRSILHNALWGDDNAASKPLFQEIENPEDVFNIFNYITYEKGCSILVMLEDLMGEEIMQQVIQAYIRRYQYQSVNSQDFIDFLQESIETNVSDFLDSFIKQSGYPLVTVNFSENRSQIILTQERFLRMNEEGNETRWTIPLKYIAEINDEMESVWFNSNQESLIFNFPTNINWIKLNFGRSGYYRTNYPKHMWRYFSRIIK</sequence>
<dbReference type="PANTHER" id="PTHR11533:SF299">
    <property type="entry name" value="AMINOPEPTIDASE"/>
    <property type="match status" value="1"/>
</dbReference>
<dbReference type="Gene3D" id="2.60.40.1910">
    <property type="match status" value="1"/>
</dbReference>
<dbReference type="InterPro" id="IPR027268">
    <property type="entry name" value="Peptidase_M4/M1_CTD_sf"/>
</dbReference>
<dbReference type="GO" id="GO:0016020">
    <property type="term" value="C:membrane"/>
    <property type="evidence" value="ECO:0007669"/>
    <property type="project" value="TreeGrafter"/>
</dbReference>
<comment type="caution">
    <text evidence="2">The sequence shown here is derived from an EMBL/GenBank/DDBJ whole genome shotgun (WGS) entry which is preliminary data.</text>
</comment>
<evidence type="ECO:0000313" key="2">
    <source>
        <dbReference type="EMBL" id="KAF2889802.1"/>
    </source>
</evidence>
<dbReference type="Proteomes" id="UP000801492">
    <property type="component" value="Unassembled WGS sequence"/>
</dbReference>
<keyword evidence="3" id="KW-1185">Reference proteome</keyword>
<name>A0A8K0CR72_IGNLU</name>
<dbReference type="Pfam" id="PF01433">
    <property type="entry name" value="Peptidase_M1"/>
    <property type="match status" value="1"/>
</dbReference>
<dbReference type="InterPro" id="IPR014782">
    <property type="entry name" value="Peptidase_M1_dom"/>
</dbReference>
<dbReference type="GO" id="GO:0008270">
    <property type="term" value="F:zinc ion binding"/>
    <property type="evidence" value="ECO:0007669"/>
    <property type="project" value="InterPro"/>
</dbReference>
<protein>
    <recommendedName>
        <fullName evidence="1">Peptidase M1 membrane alanine aminopeptidase domain-containing protein</fullName>
    </recommendedName>
</protein>
<dbReference type="GO" id="GO:0043171">
    <property type="term" value="P:peptide catabolic process"/>
    <property type="evidence" value="ECO:0007669"/>
    <property type="project" value="TreeGrafter"/>
</dbReference>
<dbReference type="GO" id="GO:0006508">
    <property type="term" value="P:proteolysis"/>
    <property type="evidence" value="ECO:0007669"/>
    <property type="project" value="TreeGrafter"/>
</dbReference>
<dbReference type="GO" id="GO:0070006">
    <property type="term" value="F:metalloaminopeptidase activity"/>
    <property type="evidence" value="ECO:0007669"/>
    <property type="project" value="TreeGrafter"/>
</dbReference>
<dbReference type="AlphaFoldDB" id="A0A8K0CR72"/>
<feature type="non-terminal residue" evidence="2">
    <location>
        <position position="1"/>
    </location>
</feature>
<dbReference type="PANTHER" id="PTHR11533">
    <property type="entry name" value="PROTEASE M1 ZINC METALLOPROTEASE"/>
    <property type="match status" value="1"/>
</dbReference>
<feature type="non-terminal residue" evidence="2">
    <location>
        <position position="205"/>
    </location>
</feature>
<dbReference type="InterPro" id="IPR050344">
    <property type="entry name" value="Peptidase_M1_aminopeptidases"/>
</dbReference>
<organism evidence="2 3">
    <name type="scientific">Ignelater luminosus</name>
    <name type="common">Cucubano</name>
    <name type="synonym">Pyrophorus luminosus</name>
    <dbReference type="NCBI Taxonomy" id="2038154"/>
    <lineage>
        <taxon>Eukaryota</taxon>
        <taxon>Metazoa</taxon>
        <taxon>Ecdysozoa</taxon>
        <taxon>Arthropoda</taxon>
        <taxon>Hexapoda</taxon>
        <taxon>Insecta</taxon>
        <taxon>Pterygota</taxon>
        <taxon>Neoptera</taxon>
        <taxon>Endopterygota</taxon>
        <taxon>Coleoptera</taxon>
        <taxon>Polyphaga</taxon>
        <taxon>Elateriformia</taxon>
        <taxon>Elateroidea</taxon>
        <taxon>Elateridae</taxon>
        <taxon>Agrypninae</taxon>
        <taxon>Pyrophorini</taxon>
        <taxon>Ignelater</taxon>
    </lineage>
</organism>
<accession>A0A8K0CR72</accession>